<dbReference type="SUPFAM" id="SSF52540">
    <property type="entry name" value="P-loop containing nucleoside triphosphate hydrolases"/>
    <property type="match status" value="1"/>
</dbReference>
<dbReference type="GO" id="GO:0007018">
    <property type="term" value="P:microtubule-based movement"/>
    <property type="evidence" value="ECO:0007669"/>
    <property type="project" value="InterPro"/>
</dbReference>
<feature type="region of interest" description="Disordered" evidence="9">
    <location>
        <begin position="1050"/>
        <end position="1075"/>
    </location>
</feature>
<feature type="compositionally biased region" description="Polar residues" evidence="9">
    <location>
        <begin position="659"/>
        <end position="674"/>
    </location>
</feature>
<evidence type="ECO:0000256" key="6">
    <source>
        <dbReference type="ARBA" id="ARBA00023054"/>
    </source>
</evidence>
<dbReference type="PRINTS" id="PR00380">
    <property type="entry name" value="KINESINHEAVY"/>
</dbReference>
<dbReference type="PANTHER" id="PTHR47969">
    <property type="entry name" value="CHROMOSOME-ASSOCIATED KINESIN KIF4A-RELATED"/>
    <property type="match status" value="1"/>
</dbReference>
<name>A0A814TY48_ADIRI</name>
<keyword evidence="6" id="KW-0175">Coiled coil</keyword>
<dbReference type="InterPro" id="IPR027417">
    <property type="entry name" value="P-loop_NTPase"/>
</dbReference>
<protein>
    <recommendedName>
        <fullName evidence="10">Kinesin motor domain-containing protein</fullName>
    </recommendedName>
</protein>
<dbReference type="Gene3D" id="3.40.850.10">
    <property type="entry name" value="Kinesin motor domain"/>
    <property type="match status" value="1"/>
</dbReference>
<dbReference type="InterPro" id="IPR036961">
    <property type="entry name" value="Kinesin_motor_dom_sf"/>
</dbReference>
<dbReference type="InterPro" id="IPR019821">
    <property type="entry name" value="Kinesin_motor_CS"/>
</dbReference>
<dbReference type="FunFam" id="3.40.850.10:FF:000029">
    <property type="entry name" value="Kinesin-like protein KIF17"/>
    <property type="match status" value="1"/>
</dbReference>
<feature type="region of interest" description="Disordered" evidence="9">
    <location>
        <begin position="374"/>
        <end position="439"/>
    </location>
</feature>
<dbReference type="OrthoDB" id="3176171at2759"/>
<evidence type="ECO:0000256" key="4">
    <source>
        <dbReference type="ARBA" id="ARBA00022741"/>
    </source>
</evidence>
<dbReference type="Pfam" id="PF00225">
    <property type="entry name" value="Kinesin"/>
    <property type="match status" value="1"/>
</dbReference>
<evidence type="ECO:0000256" key="2">
    <source>
        <dbReference type="ARBA" id="ARBA00022490"/>
    </source>
</evidence>
<dbReference type="InterPro" id="IPR001752">
    <property type="entry name" value="Kinesin_motor_dom"/>
</dbReference>
<dbReference type="PROSITE" id="PS00411">
    <property type="entry name" value="KINESIN_MOTOR_1"/>
    <property type="match status" value="1"/>
</dbReference>
<keyword evidence="7" id="KW-0505">Motor protein</keyword>
<gene>
    <name evidence="11" type="ORF">EDS130_LOCUS23544</name>
</gene>
<keyword evidence="5" id="KW-0067">ATP-binding</keyword>
<dbReference type="GO" id="GO:0005524">
    <property type="term" value="F:ATP binding"/>
    <property type="evidence" value="ECO:0007669"/>
    <property type="project" value="UniProtKB-KW"/>
</dbReference>
<evidence type="ECO:0000256" key="7">
    <source>
        <dbReference type="ARBA" id="ARBA00023175"/>
    </source>
</evidence>
<feature type="region of interest" description="Disordered" evidence="9">
    <location>
        <begin position="1444"/>
        <end position="1467"/>
    </location>
</feature>
<feature type="compositionally biased region" description="Polar residues" evidence="9">
    <location>
        <begin position="417"/>
        <end position="439"/>
    </location>
</feature>
<dbReference type="SMART" id="SM00129">
    <property type="entry name" value="KISc"/>
    <property type="match status" value="1"/>
</dbReference>
<dbReference type="GO" id="GO:0003777">
    <property type="term" value="F:microtubule motor activity"/>
    <property type="evidence" value="ECO:0007669"/>
    <property type="project" value="InterPro"/>
</dbReference>
<dbReference type="PANTHER" id="PTHR47969:SF21">
    <property type="entry name" value="KINESIN-LIKE PROTEIN"/>
    <property type="match status" value="1"/>
</dbReference>
<sequence>MASFSSTLNEERVNSRSDLSRIYGIGQTPLARLRPEKLDDGTIKEHISIIQEVCKDIDPDLIAVIHHECDYNVQNTIARIKAGDFEDGGWQTAKHNNKKKNHNSNHVVEPISNGSTQNESERAISQRASPTSSVRGNNSTAAVGGRPRQESYQNSSMRTNAGRRGNDPGRNHSIPTNSRYPARSNYSNTNTANKSLSTQVNPSEIIPSSKPKEEITSVASSSSSSSSADEYDFTGGATQSLTFDNSQKPTISSTTKRPMPSSIPQRPVSMHPTVQFSTEPIDIQFGDVQWNDSIPMTITPSNSSVLVRALDSQQLSSVPSVQDHGHKSDVEMNLSSSYSNRSTTNEIDRELHETANRLSASSISIDITSNNTAGVPLEGTSHLSDHLSEQQQQETSLPIPPSSSSLPDAAHLPPTSTPNASEYTSPTAQINNPFMPNILQSSLSNGSNISGGNSSAFTPYNTATGFQPIAGEYSQVAPNWSQQPSNFKAMSKSPMVQPGNYPPQASYPLPPQQFLVGPYQYAPALYPVITTSVDPWSSAGFEQYPAYPPTNYIQTYPAQQPYQSAQIQPAKFDQYSYDKETHAHYGQAANSSQPTKDTLMTSKLSANAATFPQGAPLAATSPATAFYINPFLYTVPTYYTSHQDRSMTYPSVDNRDNRTGASYGSSNNRNYHQQQRTHHNSMWHSQHVSIDSRASQPMNQRELDLNCQTIISMNTKINQVLLENIEQSNEPPKQFTFDAVYAEDSITENLYAESVFPLVESVLEGYNATVFAYGQTGCGKSFTMQGINTPGSLQRGVIPRSFEHIFEASSVATGAKYLIRASYLEIYNENIRDLLSKDVKATLDLKEYPDKGVHVQNLTWHQCTNVSDCERLMEKGNRNRATGATLMNKDSSRSHSIFTIVSEVCTRSELDGKDHIRAGKLNLVDLAGSERQSKTQAEGERLREATRINLSLSALGNVISALVDGRSKHIPYRDSKLTRMLQDSLGGNTKTLMVAAISPAHDNYEETLSTLRYANRAKNIKNKPHINEDPRDTQMKLLQEEINRLKQELLNSGNPRANQSYLTSDSRSQFDRDDEIEREKERLRAEFEREVSEVRRQCDSERLTKEELQRQYNNLKKQYDNDLDALSNKQTTGGGEGGEQSTTGNDRNKPKKKGGILKQRPNVDANVDDVSTPSKPMDESEKIERLHELENKFIGGEDADNDARKRKREEKLKKMKEKREQRKKFGSAMNADDDDAMMRVFDNAQEELHFTCKKLDEQQIENRRLKSDNEDLQHEFQSEREGYLSVIREQEKRLLLYRTMLDKMSQVMQRNCNYSNLDKIIEQARYDEENNQYYLPELIREEVQFPQMGNLPAQTNGRAPQNTARPIPTTPPTDYEPDFIMPSSMTNSFQNPFPMMNSDEIETRYGRNLNPINIPGEKILSKRQEQLLSENSALSRAKRPLQMNNNENDYMNRRLNPFEAPSRLTRK</sequence>
<keyword evidence="8" id="KW-0206">Cytoskeleton</keyword>
<evidence type="ECO:0000313" key="11">
    <source>
        <dbReference type="EMBL" id="CAF1168372.1"/>
    </source>
</evidence>
<accession>A0A814TY48</accession>
<feature type="compositionally biased region" description="Polar residues" evidence="9">
    <location>
        <begin position="150"/>
        <end position="159"/>
    </location>
</feature>
<keyword evidence="3" id="KW-0493">Microtubule</keyword>
<feature type="compositionally biased region" description="Polar residues" evidence="9">
    <location>
        <begin position="126"/>
        <end position="141"/>
    </location>
</feature>
<reference evidence="11" key="1">
    <citation type="submission" date="2021-02" db="EMBL/GenBank/DDBJ databases">
        <authorList>
            <person name="Nowell W R."/>
        </authorList>
    </citation>
    <scope>NUCLEOTIDE SEQUENCE</scope>
</reference>
<evidence type="ECO:0000256" key="1">
    <source>
        <dbReference type="ARBA" id="ARBA00004245"/>
    </source>
</evidence>
<proteinExistence type="predicted"/>
<feature type="compositionally biased region" description="Polar residues" evidence="9">
    <location>
        <begin position="333"/>
        <end position="345"/>
    </location>
</feature>
<feature type="region of interest" description="Disordered" evidence="9">
    <location>
        <begin position="94"/>
        <end position="269"/>
    </location>
</feature>
<dbReference type="InterPro" id="IPR027640">
    <property type="entry name" value="Kinesin-like_fam"/>
</dbReference>
<feature type="region of interest" description="Disordered" evidence="9">
    <location>
        <begin position="646"/>
        <end position="678"/>
    </location>
</feature>
<evidence type="ECO:0000256" key="8">
    <source>
        <dbReference type="ARBA" id="ARBA00023212"/>
    </source>
</evidence>
<dbReference type="EMBL" id="CAJNOJ010000129">
    <property type="protein sequence ID" value="CAF1168372.1"/>
    <property type="molecule type" value="Genomic_DNA"/>
</dbReference>
<feature type="compositionally biased region" description="Polar residues" evidence="9">
    <location>
        <begin position="173"/>
        <end position="202"/>
    </location>
</feature>
<keyword evidence="2" id="KW-0963">Cytoplasm</keyword>
<organism evidence="11 12">
    <name type="scientific">Adineta ricciae</name>
    <name type="common">Rotifer</name>
    <dbReference type="NCBI Taxonomy" id="249248"/>
    <lineage>
        <taxon>Eukaryota</taxon>
        <taxon>Metazoa</taxon>
        <taxon>Spiralia</taxon>
        <taxon>Gnathifera</taxon>
        <taxon>Rotifera</taxon>
        <taxon>Eurotatoria</taxon>
        <taxon>Bdelloidea</taxon>
        <taxon>Adinetida</taxon>
        <taxon>Adinetidae</taxon>
        <taxon>Adineta</taxon>
    </lineage>
</organism>
<evidence type="ECO:0000256" key="9">
    <source>
        <dbReference type="SAM" id="MobiDB-lite"/>
    </source>
</evidence>
<comment type="caution">
    <text evidence="11">The sequence shown here is derived from an EMBL/GenBank/DDBJ whole genome shotgun (WGS) entry which is preliminary data.</text>
</comment>
<feature type="compositionally biased region" description="Low complexity" evidence="9">
    <location>
        <begin position="402"/>
        <end position="414"/>
    </location>
</feature>
<dbReference type="GO" id="GO:0008017">
    <property type="term" value="F:microtubule binding"/>
    <property type="evidence" value="ECO:0007669"/>
    <property type="project" value="InterPro"/>
</dbReference>
<evidence type="ECO:0000259" key="10">
    <source>
        <dbReference type="SMART" id="SM00129"/>
    </source>
</evidence>
<feature type="region of interest" description="Disordered" evidence="9">
    <location>
        <begin position="317"/>
        <end position="346"/>
    </location>
</feature>
<feature type="region of interest" description="Disordered" evidence="9">
    <location>
        <begin position="1119"/>
        <end position="1182"/>
    </location>
</feature>
<comment type="subcellular location">
    <subcellularLocation>
        <location evidence="1">Cytoplasm</location>
        <location evidence="1">Cytoskeleton</location>
    </subcellularLocation>
</comment>
<evidence type="ECO:0000313" key="12">
    <source>
        <dbReference type="Proteomes" id="UP000663852"/>
    </source>
</evidence>
<dbReference type="Proteomes" id="UP000663852">
    <property type="component" value="Unassembled WGS sequence"/>
</dbReference>
<feature type="domain" description="Kinesin motor" evidence="10">
    <location>
        <begin position="685"/>
        <end position="1028"/>
    </location>
</feature>
<feature type="compositionally biased region" description="Polar residues" evidence="9">
    <location>
        <begin position="236"/>
        <end position="256"/>
    </location>
</feature>
<dbReference type="GO" id="GO:0005874">
    <property type="term" value="C:microtubule"/>
    <property type="evidence" value="ECO:0007669"/>
    <property type="project" value="UniProtKB-KW"/>
</dbReference>
<feature type="compositionally biased region" description="Polar residues" evidence="9">
    <location>
        <begin position="1050"/>
        <end position="1067"/>
    </location>
</feature>
<evidence type="ECO:0000256" key="5">
    <source>
        <dbReference type="ARBA" id="ARBA00022840"/>
    </source>
</evidence>
<evidence type="ECO:0000256" key="3">
    <source>
        <dbReference type="ARBA" id="ARBA00022701"/>
    </source>
</evidence>
<keyword evidence="4" id="KW-0547">Nucleotide-binding</keyword>